<keyword evidence="1" id="KW-0732">Signal</keyword>
<accession>A0A4P9ZWU0</accession>
<gene>
    <name evidence="2" type="ORF">BJ085DRAFT_31220</name>
</gene>
<organism evidence="2 3">
    <name type="scientific">Dimargaris cristalligena</name>
    <dbReference type="NCBI Taxonomy" id="215637"/>
    <lineage>
        <taxon>Eukaryota</taxon>
        <taxon>Fungi</taxon>
        <taxon>Fungi incertae sedis</taxon>
        <taxon>Zoopagomycota</taxon>
        <taxon>Kickxellomycotina</taxon>
        <taxon>Dimargaritomycetes</taxon>
        <taxon>Dimargaritales</taxon>
        <taxon>Dimargaritaceae</taxon>
        <taxon>Dimargaris</taxon>
    </lineage>
</organism>
<dbReference type="Proteomes" id="UP000268162">
    <property type="component" value="Unassembled WGS sequence"/>
</dbReference>
<sequence length="151" mass="16335">MSFPGRLAYSIVAVALFYNGALTQPIEIGNSPAKPTTSQMPYASWSSAYGFTNYHPAGESIGDHSAIPPVYASTDNGSASSDPLMVPTWSYKLGFMDEAGNQIATLSPSEQYQCCLKAKGRKTRVVLSGSYVPNIYMGMVIRRAGFLKARY</sequence>
<dbReference type="AlphaFoldDB" id="A0A4P9ZWU0"/>
<proteinExistence type="predicted"/>
<evidence type="ECO:0000313" key="2">
    <source>
        <dbReference type="EMBL" id="RKP37332.1"/>
    </source>
</evidence>
<feature type="chain" id="PRO_5020610319" evidence="1">
    <location>
        <begin position="24"/>
        <end position="151"/>
    </location>
</feature>
<evidence type="ECO:0000313" key="3">
    <source>
        <dbReference type="Proteomes" id="UP000268162"/>
    </source>
</evidence>
<reference evidence="3" key="1">
    <citation type="journal article" date="2018" name="Nat. Microbiol.">
        <title>Leveraging single-cell genomics to expand the fungal tree of life.</title>
        <authorList>
            <person name="Ahrendt S.R."/>
            <person name="Quandt C.A."/>
            <person name="Ciobanu D."/>
            <person name="Clum A."/>
            <person name="Salamov A."/>
            <person name="Andreopoulos B."/>
            <person name="Cheng J.F."/>
            <person name="Woyke T."/>
            <person name="Pelin A."/>
            <person name="Henrissat B."/>
            <person name="Reynolds N.K."/>
            <person name="Benny G.L."/>
            <person name="Smith M.E."/>
            <person name="James T.Y."/>
            <person name="Grigoriev I.V."/>
        </authorList>
    </citation>
    <scope>NUCLEOTIDE SEQUENCE [LARGE SCALE GENOMIC DNA]</scope>
    <source>
        <strain evidence="3">RSA 468</strain>
    </source>
</reference>
<name>A0A4P9ZWU0_9FUNG</name>
<protein>
    <submittedName>
        <fullName evidence="2">Uncharacterized protein</fullName>
    </submittedName>
</protein>
<keyword evidence="3" id="KW-1185">Reference proteome</keyword>
<dbReference type="EMBL" id="ML002509">
    <property type="protein sequence ID" value="RKP37332.1"/>
    <property type="molecule type" value="Genomic_DNA"/>
</dbReference>
<evidence type="ECO:0000256" key="1">
    <source>
        <dbReference type="SAM" id="SignalP"/>
    </source>
</evidence>
<feature type="signal peptide" evidence="1">
    <location>
        <begin position="1"/>
        <end position="23"/>
    </location>
</feature>